<sequence length="624" mass="69247">MKSFFPFVFRESPQEVEPLGGGLSPEELERFRTRLAQVSVIILLLFGIIFLRLWLLQLVEGEQLRQRSESNRIRTYELPPWRGMILDRQGEILVDNRPSFDLLVLMEDVPDPVLLARRLASLLHLDNKALVTQLETAREAKLHTARLKTNLTWEEMALVETYKAELPGVFIQIAPKREYRHKGLAPHVLGYLGEISEAQLKSGRFPNYKVGDYLGRAGIEAAWEDYLRGERGFRRLEVDAYGRELGQLELKLPTSGANLHLTLDLSLQREAEACLEGKMGAIVALETQTGKILALASSPAYSPEAFERGLTTQEWQALVNRKDHPLENRALRGQYPPGSTFKIVMAVAALEEKIITPRTAFVCTGALEVGDHVFHCWKSSGHGSVNLRQAMAASCDVYFYQLGRRLGIERIAKWSRQFGLGEPTGLKLEREMPGLVASAAWKLARFRTPWREGDTCSVAIGQGYNLVTPLQMAQVVAAVANGGIIYEPQLVEKVASPTGEVLHQFRPVIKGRLGAHPSTLATIREALEAVVSQGTGRRAALPHLQVAGKTGTAQVTAIDREKTGKKKARLDHHAWFVAYAPAEEPQVAVSVLVEHGGQGGEVAAPLARRILAAYLHEGRMAKER</sequence>
<reference evidence="17" key="1">
    <citation type="journal article" date="2020" name="mSystems">
        <title>Genome- and Community-Level Interaction Insights into Carbon Utilization and Element Cycling Functions of Hydrothermarchaeota in Hydrothermal Sediment.</title>
        <authorList>
            <person name="Zhou Z."/>
            <person name="Liu Y."/>
            <person name="Xu W."/>
            <person name="Pan J."/>
            <person name="Luo Z.H."/>
            <person name="Li M."/>
        </authorList>
    </citation>
    <scope>NUCLEOTIDE SEQUENCE [LARGE SCALE GENOMIC DNA]</scope>
    <source>
        <strain evidence="17">SpSt-853</strain>
    </source>
</reference>
<dbReference type="SUPFAM" id="SSF56601">
    <property type="entry name" value="beta-lactamase/transpeptidase-like"/>
    <property type="match status" value="1"/>
</dbReference>
<dbReference type="Gene3D" id="3.90.1310.10">
    <property type="entry name" value="Penicillin-binding protein 2a (Domain 2)"/>
    <property type="match status" value="1"/>
</dbReference>
<dbReference type="FunFam" id="3.40.710.10:FF:000024">
    <property type="entry name" value="Penicillin-binding protein 2"/>
    <property type="match status" value="1"/>
</dbReference>
<keyword evidence="13" id="KW-0961">Cell wall biogenesis/degradation</keyword>
<accession>A0A7C5ALS9</accession>
<keyword evidence="8" id="KW-0378">Hydrolase</keyword>
<dbReference type="GO" id="GO:0008658">
    <property type="term" value="F:penicillin binding"/>
    <property type="evidence" value="ECO:0007669"/>
    <property type="project" value="InterPro"/>
</dbReference>
<dbReference type="NCBIfam" id="TIGR03423">
    <property type="entry name" value="pbp2_mrdA"/>
    <property type="match status" value="1"/>
</dbReference>
<keyword evidence="10" id="KW-0573">Peptidoglycan synthesis</keyword>
<dbReference type="GO" id="GO:0071972">
    <property type="term" value="F:peptidoglycan L,D-transpeptidase activity"/>
    <property type="evidence" value="ECO:0007669"/>
    <property type="project" value="TreeGrafter"/>
</dbReference>
<evidence type="ECO:0000256" key="7">
    <source>
        <dbReference type="ARBA" id="ARBA00022692"/>
    </source>
</evidence>
<keyword evidence="6" id="KW-0645">Protease</keyword>
<dbReference type="InterPro" id="IPR012338">
    <property type="entry name" value="Beta-lactam/transpept-like"/>
</dbReference>
<evidence type="ECO:0000256" key="13">
    <source>
        <dbReference type="ARBA" id="ARBA00023316"/>
    </source>
</evidence>
<evidence type="ECO:0000256" key="3">
    <source>
        <dbReference type="ARBA" id="ARBA00022475"/>
    </source>
</evidence>
<feature type="domain" description="Penicillin-binding protein dimerisation" evidence="16">
    <location>
        <begin position="78"/>
        <end position="248"/>
    </location>
</feature>
<dbReference type="Pfam" id="PF00905">
    <property type="entry name" value="Transpeptidase"/>
    <property type="match status" value="1"/>
</dbReference>
<evidence type="ECO:0000256" key="2">
    <source>
        <dbReference type="ARBA" id="ARBA00004236"/>
    </source>
</evidence>
<dbReference type="InterPro" id="IPR005311">
    <property type="entry name" value="PBP_dimer"/>
</dbReference>
<dbReference type="SUPFAM" id="SSF56519">
    <property type="entry name" value="Penicillin binding protein dimerisation domain"/>
    <property type="match status" value="1"/>
</dbReference>
<dbReference type="Gene3D" id="3.40.710.10">
    <property type="entry name" value="DD-peptidase/beta-lactamase superfamily"/>
    <property type="match status" value="1"/>
</dbReference>
<evidence type="ECO:0000256" key="1">
    <source>
        <dbReference type="ARBA" id="ARBA00004167"/>
    </source>
</evidence>
<evidence type="ECO:0000256" key="4">
    <source>
        <dbReference type="ARBA" id="ARBA00022519"/>
    </source>
</evidence>
<dbReference type="EMBL" id="DTKJ01000044">
    <property type="protein sequence ID" value="HGZ11886.1"/>
    <property type="molecule type" value="Genomic_DNA"/>
</dbReference>
<dbReference type="GO" id="GO:0009002">
    <property type="term" value="F:serine-type D-Ala-D-Ala carboxypeptidase activity"/>
    <property type="evidence" value="ECO:0007669"/>
    <property type="project" value="InterPro"/>
</dbReference>
<evidence type="ECO:0000259" key="15">
    <source>
        <dbReference type="Pfam" id="PF00905"/>
    </source>
</evidence>
<keyword evidence="11 14" id="KW-1133">Transmembrane helix</keyword>
<dbReference type="InterPro" id="IPR001460">
    <property type="entry name" value="PCN-bd_Tpept"/>
</dbReference>
<evidence type="ECO:0000256" key="10">
    <source>
        <dbReference type="ARBA" id="ARBA00022984"/>
    </source>
</evidence>
<gene>
    <name evidence="17" type="primary">mrdA</name>
    <name evidence="17" type="ORF">ENW48_06670</name>
</gene>
<dbReference type="AlphaFoldDB" id="A0A7C5ALS9"/>
<dbReference type="Gene3D" id="3.30.1390.30">
    <property type="entry name" value="Penicillin-binding protein 2a, domain 3"/>
    <property type="match status" value="1"/>
</dbReference>
<dbReference type="GO" id="GO:0008360">
    <property type="term" value="P:regulation of cell shape"/>
    <property type="evidence" value="ECO:0007669"/>
    <property type="project" value="UniProtKB-KW"/>
</dbReference>
<dbReference type="GO" id="GO:0005886">
    <property type="term" value="C:plasma membrane"/>
    <property type="evidence" value="ECO:0007669"/>
    <property type="project" value="UniProtKB-SubCell"/>
</dbReference>
<dbReference type="InterPro" id="IPR017790">
    <property type="entry name" value="Penicillin-binding_protein_2"/>
</dbReference>
<evidence type="ECO:0000256" key="6">
    <source>
        <dbReference type="ARBA" id="ARBA00022670"/>
    </source>
</evidence>
<evidence type="ECO:0000256" key="8">
    <source>
        <dbReference type="ARBA" id="ARBA00022801"/>
    </source>
</evidence>
<dbReference type="GO" id="GO:0006508">
    <property type="term" value="P:proteolysis"/>
    <property type="evidence" value="ECO:0007669"/>
    <property type="project" value="UniProtKB-KW"/>
</dbReference>
<keyword evidence="5" id="KW-0121">Carboxypeptidase</keyword>
<comment type="subcellular location">
    <subcellularLocation>
        <location evidence="2">Cell membrane</location>
    </subcellularLocation>
    <subcellularLocation>
        <location evidence="1">Membrane</location>
        <topology evidence="1">Single-pass membrane protein</topology>
    </subcellularLocation>
</comment>
<name>A0A7C5ALS9_9BACT</name>
<evidence type="ECO:0000256" key="14">
    <source>
        <dbReference type="SAM" id="Phobius"/>
    </source>
</evidence>
<keyword evidence="7 14" id="KW-0812">Transmembrane</keyword>
<dbReference type="Pfam" id="PF03717">
    <property type="entry name" value="PBP_dimer"/>
    <property type="match status" value="1"/>
</dbReference>
<feature type="transmembrane region" description="Helical" evidence="14">
    <location>
        <begin position="35"/>
        <end position="55"/>
    </location>
</feature>
<keyword evidence="9" id="KW-0133">Cell shape</keyword>
<dbReference type="PANTHER" id="PTHR30627">
    <property type="entry name" value="PEPTIDOGLYCAN D,D-TRANSPEPTIDASE"/>
    <property type="match status" value="1"/>
</dbReference>
<proteinExistence type="predicted"/>
<dbReference type="GO" id="GO:0071555">
    <property type="term" value="P:cell wall organization"/>
    <property type="evidence" value="ECO:0007669"/>
    <property type="project" value="UniProtKB-KW"/>
</dbReference>
<evidence type="ECO:0000256" key="11">
    <source>
        <dbReference type="ARBA" id="ARBA00022989"/>
    </source>
</evidence>
<evidence type="ECO:0000256" key="9">
    <source>
        <dbReference type="ARBA" id="ARBA00022960"/>
    </source>
</evidence>
<protein>
    <submittedName>
        <fullName evidence="17">Penicillin-binding protein 2</fullName>
    </submittedName>
</protein>
<feature type="domain" description="Penicillin-binding protein transpeptidase" evidence="15">
    <location>
        <begin position="280"/>
        <end position="611"/>
    </location>
</feature>
<dbReference type="PANTHER" id="PTHR30627:SF2">
    <property type="entry name" value="PEPTIDOGLYCAN D,D-TRANSPEPTIDASE MRDA"/>
    <property type="match status" value="1"/>
</dbReference>
<evidence type="ECO:0000259" key="16">
    <source>
        <dbReference type="Pfam" id="PF03717"/>
    </source>
</evidence>
<keyword evidence="12 14" id="KW-0472">Membrane</keyword>
<evidence type="ECO:0000256" key="5">
    <source>
        <dbReference type="ARBA" id="ARBA00022645"/>
    </source>
</evidence>
<evidence type="ECO:0000256" key="12">
    <source>
        <dbReference type="ARBA" id="ARBA00023136"/>
    </source>
</evidence>
<keyword evidence="4" id="KW-0997">Cell inner membrane</keyword>
<dbReference type="InterPro" id="IPR050515">
    <property type="entry name" value="Beta-lactam/transpept"/>
</dbReference>
<dbReference type="GO" id="GO:0009252">
    <property type="term" value="P:peptidoglycan biosynthetic process"/>
    <property type="evidence" value="ECO:0007669"/>
    <property type="project" value="UniProtKB-KW"/>
</dbReference>
<organism evidence="17">
    <name type="scientific">Desulfobacca acetoxidans</name>
    <dbReference type="NCBI Taxonomy" id="60893"/>
    <lineage>
        <taxon>Bacteria</taxon>
        <taxon>Pseudomonadati</taxon>
        <taxon>Thermodesulfobacteriota</taxon>
        <taxon>Desulfobaccia</taxon>
        <taxon>Desulfobaccales</taxon>
        <taxon>Desulfobaccaceae</taxon>
        <taxon>Desulfobacca</taxon>
    </lineage>
</organism>
<dbReference type="InterPro" id="IPR036138">
    <property type="entry name" value="PBP_dimer_sf"/>
</dbReference>
<comment type="caution">
    <text evidence="17">The sequence shown here is derived from an EMBL/GenBank/DDBJ whole genome shotgun (WGS) entry which is preliminary data.</text>
</comment>
<keyword evidence="3" id="KW-1003">Cell membrane</keyword>
<evidence type="ECO:0000313" key="17">
    <source>
        <dbReference type="EMBL" id="HGZ11886.1"/>
    </source>
</evidence>